<gene>
    <name evidence="2" type="ORF">C823_03902</name>
</gene>
<sequence>MRITTHMLNETAKKTGIPIHRANFLSSINSESSDGNTLLDALNKDKKDKVSTETVSNYKKTEKSAQNLEDQAKKLAETGEDSLLEKLKNSEDKKEAYKAVEDYVTYYNATLSGLKKSPGMLDQYYSQMLQDAAGSNREQLEKIGITIGKDGVMSVNQEKLYAASIEDIQNAFGEKGELASKTAFLAERIANNAQAGIESASSQYNASGNIYSQIASQFDFWG</sequence>
<dbReference type="HOGENOM" id="CLU_1276070_0_0_9"/>
<protein>
    <recommendedName>
        <fullName evidence="4">Flagellar hook-associated protein 2 C-terminal domain-containing protein</fullName>
    </recommendedName>
</protein>
<organism evidence="2 3">
    <name type="scientific">Eubacterium plexicaudatum ASF492</name>
    <dbReference type="NCBI Taxonomy" id="1235802"/>
    <lineage>
        <taxon>Bacteria</taxon>
        <taxon>Bacillati</taxon>
        <taxon>Bacillota</taxon>
        <taxon>Clostridia</taxon>
        <taxon>Eubacteriales</taxon>
        <taxon>Eubacteriaceae</taxon>
        <taxon>Eubacterium</taxon>
    </lineage>
</organism>
<keyword evidence="1" id="KW-0175">Coiled coil</keyword>
<proteinExistence type="predicted"/>
<dbReference type="Proteomes" id="UP000012589">
    <property type="component" value="Unassembled WGS sequence"/>
</dbReference>
<evidence type="ECO:0000313" key="3">
    <source>
        <dbReference type="Proteomes" id="UP000012589"/>
    </source>
</evidence>
<dbReference type="PATRIC" id="fig|1235802.3.peg.4123"/>
<reference evidence="2 3" key="1">
    <citation type="journal article" date="2014" name="Genome Announc.">
        <title>Draft genome sequences of the altered schaedler flora, a defined bacterial community from gnotobiotic mice.</title>
        <authorList>
            <person name="Wannemuehler M.J."/>
            <person name="Overstreet A.M."/>
            <person name="Ward D.V."/>
            <person name="Phillips G.J."/>
        </authorList>
    </citation>
    <scope>NUCLEOTIDE SEQUENCE [LARGE SCALE GENOMIC DNA]</scope>
    <source>
        <strain evidence="2 3">ASF492</strain>
    </source>
</reference>
<evidence type="ECO:0000313" key="2">
    <source>
        <dbReference type="EMBL" id="EMZ22661.1"/>
    </source>
</evidence>
<comment type="caution">
    <text evidence="2">The sequence shown here is derived from an EMBL/GenBank/DDBJ whole genome shotgun (WGS) entry which is preliminary data.</text>
</comment>
<evidence type="ECO:0000256" key="1">
    <source>
        <dbReference type="SAM" id="Coils"/>
    </source>
</evidence>
<dbReference type="eggNOG" id="ENOG5033K8R">
    <property type="taxonomic scope" value="Bacteria"/>
</dbReference>
<dbReference type="AlphaFoldDB" id="N2A378"/>
<evidence type="ECO:0008006" key="4">
    <source>
        <dbReference type="Google" id="ProtNLM"/>
    </source>
</evidence>
<dbReference type="STRING" id="1235802.C823_03902"/>
<keyword evidence="3" id="KW-1185">Reference proteome</keyword>
<name>N2A378_9FIRM</name>
<accession>N2A378</accession>
<feature type="coiled-coil region" evidence="1">
    <location>
        <begin position="58"/>
        <end position="100"/>
    </location>
</feature>
<dbReference type="OrthoDB" id="2042789at2"/>
<dbReference type="EMBL" id="AQFT01000119">
    <property type="protein sequence ID" value="EMZ22661.1"/>
    <property type="molecule type" value="Genomic_DNA"/>
</dbReference>